<evidence type="ECO:0000256" key="5">
    <source>
        <dbReference type="ARBA" id="ARBA00022821"/>
    </source>
</evidence>
<evidence type="ECO:0000313" key="8">
    <source>
        <dbReference type="Proteomes" id="UP000015105"/>
    </source>
</evidence>
<dbReference type="GO" id="GO:0000166">
    <property type="term" value="F:nucleotide binding"/>
    <property type="evidence" value="ECO:0007669"/>
    <property type="project" value="UniProtKB-KW"/>
</dbReference>
<evidence type="ECO:0000256" key="4">
    <source>
        <dbReference type="ARBA" id="ARBA00022741"/>
    </source>
</evidence>
<evidence type="ECO:0000256" key="3">
    <source>
        <dbReference type="ARBA" id="ARBA00022737"/>
    </source>
</evidence>
<keyword evidence="3" id="KW-0677">Repeat</keyword>
<reference evidence="8" key="2">
    <citation type="journal article" date="2017" name="Nat. Plants">
        <title>The Aegilops tauschii genome reveals multiple impacts of transposons.</title>
        <authorList>
            <person name="Zhao G."/>
            <person name="Zou C."/>
            <person name="Li K."/>
            <person name="Wang K."/>
            <person name="Li T."/>
            <person name="Gao L."/>
            <person name="Zhang X."/>
            <person name="Wang H."/>
            <person name="Yang Z."/>
            <person name="Liu X."/>
            <person name="Jiang W."/>
            <person name="Mao L."/>
            <person name="Kong X."/>
            <person name="Jiao Y."/>
            <person name="Jia J."/>
        </authorList>
    </citation>
    <scope>NUCLEOTIDE SEQUENCE [LARGE SCALE GENOMIC DNA]</scope>
    <source>
        <strain evidence="8">cv. AL8/78</strain>
    </source>
</reference>
<dbReference type="Pfam" id="PF18052">
    <property type="entry name" value="Rx_N"/>
    <property type="match status" value="1"/>
</dbReference>
<evidence type="ECO:0000256" key="2">
    <source>
        <dbReference type="ARBA" id="ARBA00022614"/>
    </source>
</evidence>
<dbReference type="Gramene" id="AET4Gv20231700.2">
    <property type="protein sequence ID" value="AET4Gv20231700.2"/>
    <property type="gene ID" value="AET4Gv20231700"/>
</dbReference>
<dbReference type="EnsemblPlants" id="AET4Gv20231700.2">
    <property type="protein sequence ID" value="AET4Gv20231700.2"/>
    <property type="gene ID" value="AET4Gv20231700"/>
</dbReference>
<dbReference type="GO" id="GO:0006952">
    <property type="term" value="P:defense response"/>
    <property type="evidence" value="ECO:0007669"/>
    <property type="project" value="UniProtKB-KW"/>
</dbReference>
<dbReference type="AlphaFoldDB" id="A0A453HLS8"/>
<feature type="domain" description="Disease resistance N-terminal" evidence="6">
    <location>
        <begin position="1"/>
        <end position="36"/>
    </location>
</feature>
<protein>
    <recommendedName>
        <fullName evidence="6">Disease resistance N-terminal domain-containing protein</fullName>
    </recommendedName>
</protein>
<dbReference type="Proteomes" id="UP000015105">
    <property type="component" value="Chromosome 4D"/>
</dbReference>
<keyword evidence="8" id="KW-1185">Reference proteome</keyword>
<reference evidence="7" key="5">
    <citation type="journal article" date="2021" name="G3 (Bethesda)">
        <title>Aegilops tauschii genome assembly Aet v5.0 features greater sequence contiguity and improved annotation.</title>
        <authorList>
            <person name="Wang L."/>
            <person name="Zhu T."/>
            <person name="Rodriguez J.C."/>
            <person name="Deal K.R."/>
            <person name="Dubcovsky J."/>
            <person name="McGuire P.E."/>
            <person name="Lux T."/>
            <person name="Spannagl M."/>
            <person name="Mayer K.F.X."/>
            <person name="Baldrich P."/>
            <person name="Meyers B.C."/>
            <person name="Huo N."/>
            <person name="Gu Y.Q."/>
            <person name="Zhou H."/>
            <person name="Devos K.M."/>
            <person name="Bennetzen J.L."/>
            <person name="Unver T."/>
            <person name="Budak H."/>
            <person name="Gulick P.J."/>
            <person name="Galiba G."/>
            <person name="Kalapos B."/>
            <person name="Nelson D.R."/>
            <person name="Li P."/>
            <person name="You F.M."/>
            <person name="Luo M.C."/>
            <person name="Dvorak J."/>
        </authorList>
    </citation>
    <scope>NUCLEOTIDE SEQUENCE [LARGE SCALE GENOMIC DNA]</scope>
    <source>
        <strain evidence="7">cv. AL8/78</strain>
    </source>
</reference>
<reference evidence="7" key="3">
    <citation type="journal article" date="2017" name="Nature">
        <title>Genome sequence of the progenitor of the wheat D genome Aegilops tauschii.</title>
        <authorList>
            <person name="Luo M.C."/>
            <person name="Gu Y.Q."/>
            <person name="Puiu D."/>
            <person name="Wang H."/>
            <person name="Twardziok S.O."/>
            <person name="Deal K.R."/>
            <person name="Huo N."/>
            <person name="Zhu T."/>
            <person name="Wang L."/>
            <person name="Wang Y."/>
            <person name="McGuire P.E."/>
            <person name="Liu S."/>
            <person name="Long H."/>
            <person name="Ramasamy R.K."/>
            <person name="Rodriguez J.C."/>
            <person name="Van S.L."/>
            <person name="Yuan L."/>
            <person name="Wang Z."/>
            <person name="Xia Z."/>
            <person name="Xiao L."/>
            <person name="Anderson O.D."/>
            <person name="Ouyang S."/>
            <person name="Liang Y."/>
            <person name="Zimin A.V."/>
            <person name="Pertea G."/>
            <person name="Qi P."/>
            <person name="Bennetzen J.L."/>
            <person name="Dai X."/>
            <person name="Dawson M.W."/>
            <person name="Muller H.G."/>
            <person name="Kugler K."/>
            <person name="Rivarola-Duarte L."/>
            <person name="Spannagl M."/>
            <person name="Mayer K.F.X."/>
            <person name="Lu F.H."/>
            <person name="Bevan M.W."/>
            <person name="Leroy P."/>
            <person name="Li P."/>
            <person name="You F.M."/>
            <person name="Sun Q."/>
            <person name="Liu Z."/>
            <person name="Lyons E."/>
            <person name="Wicker T."/>
            <person name="Salzberg S.L."/>
            <person name="Devos K.M."/>
            <person name="Dvorak J."/>
        </authorList>
    </citation>
    <scope>NUCLEOTIDE SEQUENCE [LARGE SCALE GENOMIC DNA]</scope>
    <source>
        <strain evidence="7">cv. AL8/78</strain>
    </source>
</reference>
<evidence type="ECO:0000313" key="7">
    <source>
        <dbReference type="EnsemblPlants" id="AET4Gv20231700.2"/>
    </source>
</evidence>
<name>A0A453HLS8_AEGTS</name>
<keyword evidence="5" id="KW-0611">Plant defense</keyword>
<organism evidence="7 8">
    <name type="scientific">Aegilops tauschii subsp. strangulata</name>
    <name type="common">Goatgrass</name>
    <dbReference type="NCBI Taxonomy" id="200361"/>
    <lineage>
        <taxon>Eukaryota</taxon>
        <taxon>Viridiplantae</taxon>
        <taxon>Streptophyta</taxon>
        <taxon>Embryophyta</taxon>
        <taxon>Tracheophyta</taxon>
        <taxon>Spermatophyta</taxon>
        <taxon>Magnoliopsida</taxon>
        <taxon>Liliopsida</taxon>
        <taxon>Poales</taxon>
        <taxon>Poaceae</taxon>
        <taxon>BOP clade</taxon>
        <taxon>Pooideae</taxon>
        <taxon>Triticodae</taxon>
        <taxon>Triticeae</taxon>
        <taxon>Triticinae</taxon>
        <taxon>Aegilops</taxon>
    </lineage>
</organism>
<evidence type="ECO:0000259" key="6">
    <source>
        <dbReference type="Pfam" id="PF18052"/>
    </source>
</evidence>
<reference evidence="8" key="1">
    <citation type="journal article" date="2014" name="Science">
        <title>Ancient hybridizations among the ancestral genomes of bread wheat.</title>
        <authorList>
            <consortium name="International Wheat Genome Sequencing Consortium,"/>
            <person name="Marcussen T."/>
            <person name="Sandve S.R."/>
            <person name="Heier L."/>
            <person name="Spannagl M."/>
            <person name="Pfeifer M."/>
            <person name="Jakobsen K.S."/>
            <person name="Wulff B.B."/>
            <person name="Steuernagel B."/>
            <person name="Mayer K.F."/>
            <person name="Olsen O.A."/>
        </authorList>
    </citation>
    <scope>NUCLEOTIDE SEQUENCE [LARGE SCALE GENOMIC DNA]</scope>
    <source>
        <strain evidence="8">cv. AL8/78</strain>
    </source>
</reference>
<evidence type="ECO:0000256" key="1">
    <source>
        <dbReference type="ARBA" id="ARBA00008894"/>
    </source>
</evidence>
<reference evidence="7" key="4">
    <citation type="submission" date="2019-03" db="UniProtKB">
        <authorList>
            <consortium name="EnsemblPlants"/>
        </authorList>
    </citation>
    <scope>IDENTIFICATION</scope>
</reference>
<proteinExistence type="inferred from homology"/>
<accession>A0A453HLS8</accession>
<keyword evidence="4" id="KW-0547">Nucleotide-binding</keyword>
<dbReference type="InterPro" id="IPR041118">
    <property type="entry name" value="Rx_N"/>
</dbReference>
<comment type="similarity">
    <text evidence="1">Belongs to the disease resistance NB-LRR family.</text>
</comment>
<sequence length="43" mass="5037">MKMTLESVDAVLRDAERESIKHKSMLLWLKQLKDATKQHLSRA</sequence>
<keyword evidence="2" id="KW-0433">Leucine-rich repeat</keyword>